<proteinExistence type="predicted"/>
<reference evidence="1 2" key="1">
    <citation type="submission" date="2011-02" db="EMBL/GenBank/DDBJ databases">
        <title>The Genome Sequence of Sphaeroforma arctica JP610.</title>
        <authorList>
            <consortium name="The Broad Institute Genome Sequencing Platform"/>
            <person name="Russ C."/>
            <person name="Cuomo C."/>
            <person name="Young S.K."/>
            <person name="Zeng Q."/>
            <person name="Gargeya S."/>
            <person name="Alvarado L."/>
            <person name="Berlin A."/>
            <person name="Chapman S.B."/>
            <person name="Chen Z."/>
            <person name="Freedman E."/>
            <person name="Gellesch M."/>
            <person name="Goldberg J."/>
            <person name="Griggs A."/>
            <person name="Gujja S."/>
            <person name="Heilman E."/>
            <person name="Heiman D."/>
            <person name="Howarth C."/>
            <person name="Mehta T."/>
            <person name="Neiman D."/>
            <person name="Pearson M."/>
            <person name="Roberts A."/>
            <person name="Saif S."/>
            <person name="Shea T."/>
            <person name="Shenoy N."/>
            <person name="Sisk P."/>
            <person name="Stolte C."/>
            <person name="Sykes S."/>
            <person name="White J."/>
            <person name="Yandava C."/>
            <person name="Burger G."/>
            <person name="Gray M.W."/>
            <person name="Holland P.W.H."/>
            <person name="King N."/>
            <person name="Lang F.B.F."/>
            <person name="Roger A.J."/>
            <person name="Ruiz-Trillo I."/>
            <person name="Haas B."/>
            <person name="Nusbaum C."/>
            <person name="Birren B."/>
        </authorList>
    </citation>
    <scope>NUCLEOTIDE SEQUENCE [LARGE SCALE GENOMIC DNA]</scope>
    <source>
        <strain evidence="1 2">JP610</strain>
    </source>
</reference>
<dbReference type="AlphaFoldDB" id="A0A0L0FP25"/>
<protein>
    <submittedName>
        <fullName evidence="1">Uncharacterized protein</fullName>
    </submittedName>
</protein>
<dbReference type="EMBL" id="KQ242469">
    <property type="protein sequence ID" value="KNC78552.1"/>
    <property type="molecule type" value="Genomic_DNA"/>
</dbReference>
<name>A0A0L0FP25_9EUKA</name>
<evidence type="ECO:0000313" key="1">
    <source>
        <dbReference type="EMBL" id="KNC78552.1"/>
    </source>
</evidence>
<dbReference type="Proteomes" id="UP000054560">
    <property type="component" value="Unassembled WGS sequence"/>
</dbReference>
<dbReference type="RefSeq" id="XP_014152454.1">
    <property type="nucleotide sequence ID" value="XM_014296979.1"/>
</dbReference>
<sequence>MCTPTRDIYNVQNQSPQTFKSALRKLVNSDTWPSDGLLDPVNLMQIGTLGTFSFVKDHLPSSYIASIQKRYPPALKMGQTEKSLTKRTSSYVLFLKEQ</sequence>
<dbReference type="GeneID" id="25909529"/>
<evidence type="ECO:0000313" key="2">
    <source>
        <dbReference type="Proteomes" id="UP000054560"/>
    </source>
</evidence>
<organism evidence="1 2">
    <name type="scientific">Sphaeroforma arctica JP610</name>
    <dbReference type="NCBI Taxonomy" id="667725"/>
    <lineage>
        <taxon>Eukaryota</taxon>
        <taxon>Ichthyosporea</taxon>
        <taxon>Ichthyophonida</taxon>
        <taxon>Sphaeroforma</taxon>
    </lineage>
</organism>
<keyword evidence="2" id="KW-1185">Reference proteome</keyword>
<gene>
    <name evidence="1" type="ORF">SARC_09025</name>
</gene>
<accession>A0A0L0FP25</accession>